<dbReference type="AlphaFoldDB" id="A0A8S1P8E4"/>
<organism evidence="3 4">
    <name type="scientific">Paramecium sonneborni</name>
    <dbReference type="NCBI Taxonomy" id="65129"/>
    <lineage>
        <taxon>Eukaryota</taxon>
        <taxon>Sar</taxon>
        <taxon>Alveolata</taxon>
        <taxon>Ciliophora</taxon>
        <taxon>Intramacronucleata</taxon>
        <taxon>Oligohymenophorea</taxon>
        <taxon>Peniculida</taxon>
        <taxon>Parameciidae</taxon>
        <taxon>Paramecium</taxon>
    </lineage>
</organism>
<dbReference type="OrthoDB" id="4062651at2759"/>
<comment type="caution">
    <text evidence="3">The sequence shown here is derived from an EMBL/GenBank/DDBJ whole genome shotgun (WGS) entry which is preliminary data.</text>
</comment>
<name>A0A8S1P8E4_9CILI</name>
<dbReference type="PROSITE" id="PS00108">
    <property type="entry name" value="PROTEIN_KINASE_ST"/>
    <property type="match status" value="1"/>
</dbReference>
<dbReference type="PROSITE" id="PS50011">
    <property type="entry name" value="PROTEIN_KINASE_DOM"/>
    <property type="match status" value="1"/>
</dbReference>
<proteinExistence type="predicted"/>
<keyword evidence="1" id="KW-0812">Transmembrane</keyword>
<evidence type="ECO:0000313" key="4">
    <source>
        <dbReference type="Proteomes" id="UP000692954"/>
    </source>
</evidence>
<feature type="domain" description="Protein kinase" evidence="2">
    <location>
        <begin position="2"/>
        <end position="260"/>
    </location>
</feature>
<accession>A0A8S1P8E4</accession>
<dbReference type="Pfam" id="PF00069">
    <property type="entry name" value="Pkinase"/>
    <property type="match status" value="1"/>
</dbReference>
<gene>
    <name evidence="3" type="ORF">PSON_ATCC_30995.1.T0710174</name>
</gene>
<dbReference type="InterPro" id="IPR000719">
    <property type="entry name" value="Prot_kinase_dom"/>
</dbReference>
<reference evidence="3" key="1">
    <citation type="submission" date="2021-01" db="EMBL/GenBank/DDBJ databases">
        <authorList>
            <consortium name="Genoscope - CEA"/>
            <person name="William W."/>
        </authorList>
    </citation>
    <scope>NUCLEOTIDE SEQUENCE</scope>
</reference>
<evidence type="ECO:0000313" key="3">
    <source>
        <dbReference type="EMBL" id="CAD8099154.1"/>
    </source>
</evidence>
<keyword evidence="1" id="KW-1133">Transmembrane helix</keyword>
<keyword evidence="1" id="KW-0472">Membrane</keyword>
<dbReference type="EMBL" id="CAJJDN010000071">
    <property type="protein sequence ID" value="CAD8099154.1"/>
    <property type="molecule type" value="Genomic_DNA"/>
</dbReference>
<dbReference type="InterPro" id="IPR008271">
    <property type="entry name" value="Ser/Thr_kinase_AS"/>
</dbReference>
<protein>
    <recommendedName>
        <fullName evidence="2">Protein kinase domain-containing protein</fullName>
    </recommendedName>
</protein>
<dbReference type="PANTHER" id="PTHR24347">
    <property type="entry name" value="SERINE/THREONINE-PROTEIN KINASE"/>
    <property type="match status" value="1"/>
</dbReference>
<evidence type="ECO:0000256" key="1">
    <source>
        <dbReference type="SAM" id="Phobius"/>
    </source>
</evidence>
<feature type="transmembrane region" description="Helical" evidence="1">
    <location>
        <begin position="230"/>
        <end position="249"/>
    </location>
</feature>
<keyword evidence="4" id="KW-1185">Reference proteome</keyword>
<dbReference type="Proteomes" id="UP000692954">
    <property type="component" value="Unassembled WGS sequence"/>
</dbReference>
<evidence type="ECO:0000259" key="2">
    <source>
        <dbReference type="PROSITE" id="PS50011"/>
    </source>
</evidence>
<dbReference type="GO" id="GO:0004672">
    <property type="term" value="F:protein kinase activity"/>
    <property type="evidence" value="ECO:0007669"/>
    <property type="project" value="InterPro"/>
</dbReference>
<dbReference type="GO" id="GO:0005524">
    <property type="term" value="F:ATP binding"/>
    <property type="evidence" value="ECO:0007669"/>
    <property type="project" value="InterPro"/>
</dbReference>
<dbReference type="SMART" id="SM00220">
    <property type="entry name" value="S_TKc"/>
    <property type="match status" value="1"/>
</dbReference>
<sequence length="260" mass="30465">MFKDLICIGKLSFYVQVLSHFKFRFLNANLKSTQNQEFNGLKLKSVIFQIGGQKYEYHGANDQLRELKQKCSLLVFQIKIQDEYQAESVLGKGSYATVLELTNQHTNRQQTAKFVDQQRINEKKNGYKQLQQDMAKGGSLLTLMKKRQTLFSRSDIKLIMKQLLDGLAFIHIYYIMHRDLKPENILFMNKDLESLVIADFGLAQSVDSHPILILNVKHLVFLFQKYLNKILSLLNILQILIFLVQELFYRSFNDFKFYSD</sequence>